<evidence type="ECO:0000313" key="3">
    <source>
        <dbReference type="Proteomes" id="UP001055105"/>
    </source>
</evidence>
<dbReference type="AlphaFoldDB" id="A0AA37NKE8"/>
<evidence type="ECO:0000313" key="2">
    <source>
        <dbReference type="EMBL" id="MDU0260315.1"/>
    </source>
</evidence>
<dbReference type="EMBL" id="JAWDES010000005">
    <property type="protein sequence ID" value="MDU0260315.1"/>
    <property type="molecule type" value="Genomic_DNA"/>
</dbReference>
<dbReference type="RefSeq" id="WP_018696633.1">
    <property type="nucleotide sequence ID" value="NZ_AP025581.1"/>
</dbReference>
<dbReference type="Proteomes" id="UP001055105">
    <property type="component" value="Unassembled WGS sequence"/>
</dbReference>
<name>A0AA37NKE8_9BACT</name>
<protein>
    <submittedName>
        <fullName evidence="1">Uncharacterized protein</fullName>
    </submittedName>
</protein>
<dbReference type="EMBL" id="BQOL01000001">
    <property type="protein sequence ID" value="GKI17741.1"/>
    <property type="molecule type" value="Genomic_DNA"/>
</dbReference>
<comment type="caution">
    <text evidence="1">The sequence shown here is derived from an EMBL/GenBank/DDBJ whole genome shotgun (WGS) entry which is preliminary data.</text>
</comment>
<evidence type="ECO:0000313" key="1">
    <source>
        <dbReference type="EMBL" id="GKI17741.1"/>
    </source>
</evidence>
<proteinExistence type="predicted"/>
<organism evidence="1 3">
    <name type="scientific">Alistipes finegoldii</name>
    <dbReference type="NCBI Taxonomy" id="214856"/>
    <lineage>
        <taxon>Bacteria</taxon>
        <taxon>Pseudomonadati</taxon>
        <taxon>Bacteroidota</taxon>
        <taxon>Bacteroidia</taxon>
        <taxon>Bacteroidales</taxon>
        <taxon>Rikenellaceae</taxon>
        <taxon>Alistipes</taxon>
    </lineage>
</organism>
<gene>
    <name evidence="1" type="ORF">CE91St16_06490</name>
    <name evidence="2" type="ORF">RVH17_09350</name>
</gene>
<dbReference type="Proteomes" id="UP001181347">
    <property type="component" value="Unassembled WGS sequence"/>
</dbReference>
<reference evidence="1" key="1">
    <citation type="submission" date="2022-01" db="EMBL/GenBank/DDBJ databases">
        <title>Novel bile acid biosynthetic pathways are enriched in the microbiome of centenarians.</title>
        <authorList>
            <person name="Sato Y."/>
            <person name="Atarashi K."/>
            <person name="Plichta R.D."/>
            <person name="Arai Y."/>
            <person name="Sasajima S."/>
            <person name="Kearney M.S."/>
            <person name="Suda W."/>
            <person name="Takeshita K."/>
            <person name="Sasaki T."/>
            <person name="Okamoto S."/>
            <person name="Skelly N.A."/>
            <person name="Okamura Y."/>
            <person name="Vlamakis H."/>
            <person name="Li Y."/>
            <person name="Tanoue T."/>
            <person name="Takei H."/>
            <person name="Nittono H."/>
            <person name="Narushima S."/>
            <person name="Irie J."/>
            <person name="Itoh H."/>
            <person name="Moriya K."/>
            <person name="Sugiura Y."/>
            <person name="Suematsu M."/>
            <person name="Moritoki N."/>
            <person name="Shibata S."/>
            <person name="Littman R.D."/>
            <person name="Fischbach A.M."/>
            <person name="Uwamino Y."/>
            <person name="Inoue T."/>
            <person name="Honda A."/>
            <person name="Hattori M."/>
            <person name="Murai T."/>
            <person name="Xavier J.R."/>
            <person name="Hirose N."/>
            <person name="Honda K."/>
        </authorList>
    </citation>
    <scope>NUCLEOTIDE SEQUENCE</scope>
    <source>
        <strain evidence="1">CE91-St16</strain>
    </source>
</reference>
<sequence>MKQIEERGGDFAANYEILDDNGRRKNECEIARESYISGAKCEHELLTRWHDPKEPPEPGRVVLVKRNPSSIIPYDLGHIDNDGNWVDSWCGSPIDDKIIGWRKIHE</sequence>
<reference evidence="2" key="2">
    <citation type="submission" date="2023-10" db="EMBL/GenBank/DDBJ databases">
        <title>Genome Sequence of the Bacteria from From Gut Wall in Crohn's Disease.</title>
        <authorList>
            <person name="Rodriguez-Palacios A."/>
        </authorList>
    </citation>
    <scope>NUCLEOTIDE SEQUENCE</scope>
    <source>
        <strain evidence="2">CavFT-hAR58</strain>
    </source>
</reference>
<accession>A0AA37NKE8</accession>